<accession>A0AA37HV25</accession>
<protein>
    <submittedName>
        <fullName evidence="2">Uncharacterized protein</fullName>
    </submittedName>
</protein>
<dbReference type="AlphaFoldDB" id="A0AA37HV25"/>
<dbReference type="EMBL" id="BPTR01000001">
    <property type="protein sequence ID" value="GJG26433.1"/>
    <property type="molecule type" value="Genomic_DNA"/>
</dbReference>
<dbReference type="RefSeq" id="WP_006281202.1">
    <property type="nucleotide sequence ID" value="NZ_BPTR01000001.1"/>
</dbReference>
<evidence type="ECO:0000256" key="1">
    <source>
        <dbReference type="SAM" id="SignalP"/>
    </source>
</evidence>
<organism evidence="2 3">
    <name type="scientific">Segatella bryantii</name>
    <name type="common">Prevotella bryantii</name>
    <dbReference type="NCBI Taxonomy" id="77095"/>
    <lineage>
        <taxon>Bacteria</taxon>
        <taxon>Pseudomonadati</taxon>
        <taxon>Bacteroidota</taxon>
        <taxon>Bacteroidia</taxon>
        <taxon>Bacteroidales</taxon>
        <taxon>Prevotellaceae</taxon>
        <taxon>Segatella</taxon>
    </lineage>
</organism>
<proteinExistence type="predicted"/>
<keyword evidence="1" id="KW-0732">Signal</keyword>
<comment type="caution">
    <text evidence="2">The sequence shown here is derived from an EMBL/GenBank/DDBJ whole genome shotgun (WGS) entry which is preliminary data.</text>
</comment>
<evidence type="ECO:0000313" key="3">
    <source>
        <dbReference type="Proteomes" id="UP000887043"/>
    </source>
</evidence>
<gene>
    <name evidence="2" type="ORF">PRRU23_01330</name>
</gene>
<dbReference type="Proteomes" id="UP000887043">
    <property type="component" value="Unassembled WGS sequence"/>
</dbReference>
<sequence>MKKSLLIFGALFLSLAASAQTIKWNCYATTTDGKNTTAEGLDITGTVTGSTTIKASAATASSGIKATSASLTVQKTHKDNAGNSLNYIDNDRGLYKWTPNLVNGTDAPKKTLEDATAGEAFVNFTVEETNTTKYLTLKTIKFKAARFGTDAVRINARITGSSDDGDFATPWLITAENNQAITGAPDTYVVEDGVEGTIVGARPSREDATKVGSNDNGYTQYTIAVPADIPTSTYEATLQVVIYGIADNKAAAIFDVELSADEATGISTVKGEAAAKDAPTYNLAGQKVSKDFKGVVIKNGKKSILK</sequence>
<evidence type="ECO:0000313" key="2">
    <source>
        <dbReference type="EMBL" id="GJG26433.1"/>
    </source>
</evidence>
<feature type="signal peptide" evidence="1">
    <location>
        <begin position="1"/>
        <end position="19"/>
    </location>
</feature>
<name>A0AA37HV25_SEGBR</name>
<reference evidence="2" key="1">
    <citation type="submission" date="2021-08" db="EMBL/GenBank/DDBJ databases">
        <title>Prevotella lacticifex sp. nov., isolated from rumen of cow.</title>
        <authorList>
            <person name="Shinkai T."/>
            <person name="Ikeyama N."/>
            <person name="Kumagai M."/>
            <person name="Ohmori H."/>
            <person name="Sakamoto M."/>
            <person name="Ohkuma M."/>
            <person name="Mitsumori M."/>
        </authorList>
    </citation>
    <scope>NUCLEOTIDE SEQUENCE</scope>
    <source>
        <strain evidence="2">DSM 11371</strain>
    </source>
</reference>
<feature type="chain" id="PRO_5041315320" evidence="1">
    <location>
        <begin position="20"/>
        <end position="306"/>
    </location>
</feature>